<dbReference type="GeneID" id="107219327"/>
<dbReference type="KEGG" id="nlo:107219327"/>
<evidence type="ECO:0000313" key="5">
    <source>
        <dbReference type="RefSeq" id="XP_015513010.1"/>
    </source>
</evidence>
<dbReference type="PANTHER" id="PTHR43115">
    <property type="entry name" value="DEHYDROGENASE/REDUCTASE SDR FAMILY MEMBER 11"/>
    <property type="match status" value="1"/>
</dbReference>
<evidence type="ECO:0000313" key="4">
    <source>
        <dbReference type="Proteomes" id="UP000829291"/>
    </source>
</evidence>
<dbReference type="Gene3D" id="3.40.50.720">
    <property type="entry name" value="NAD(P)-binding Rossmann-like Domain"/>
    <property type="match status" value="1"/>
</dbReference>
<dbReference type="Proteomes" id="UP000829291">
    <property type="component" value="Chromosome 6"/>
</dbReference>
<dbReference type="InParanoid" id="A0A6J0BDQ8"/>
<reference evidence="5" key="1">
    <citation type="submission" date="2025-08" db="UniProtKB">
        <authorList>
            <consortium name="RefSeq"/>
        </authorList>
    </citation>
    <scope>IDENTIFICATION</scope>
    <source>
        <tissue evidence="5">Thorax and Abdomen</tissue>
    </source>
</reference>
<keyword evidence="4" id="KW-1185">Reference proteome</keyword>
<comment type="similarity">
    <text evidence="1 3">Belongs to the short-chain dehydrogenases/reductases (SDR) family.</text>
</comment>
<evidence type="ECO:0000256" key="1">
    <source>
        <dbReference type="ARBA" id="ARBA00006484"/>
    </source>
</evidence>
<dbReference type="SUPFAM" id="SSF51735">
    <property type="entry name" value="NAD(P)-binding Rossmann-fold domains"/>
    <property type="match status" value="1"/>
</dbReference>
<accession>A0A6J0BDQ8</accession>
<dbReference type="GO" id="GO:0016616">
    <property type="term" value="F:oxidoreductase activity, acting on the CH-OH group of donors, NAD or NADP as acceptor"/>
    <property type="evidence" value="ECO:0007669"/>
    <property type="project" value="UniProtKB-ARBA"/>
</dbReference>
<evidence type="ECO:0000256" key="2">
    <source>
        <dbReference type="ARBA" id="ARBA00023002"/>
    </source>
</evidence>
<organism evidence="5">
    <name type="scientific">Neodiprion lecontei</name>
    <name type="common">Redheaded pine sawfly</name>
    <dbReference type="NCBI Taxonomy" id="441921"/>
    <lineage>
        <taxon>Eukaryota</taxon>
        <taxon>Metazoa</taxon>
        <taxon>Ecdysozoa</taxon>
        <taxon>Arthropoda</taxon>
        <taxon>Hexapoda</taxon>
        <taxon>Insecta</taxon>
        <taxon>Pterygota</taxon>
        <taxon>Neoptera</taxon>
        <taxon>Endopterygota</taxon>
        <taxon>Hymenoptera</taxon>
        <taxon>Tenthredinoidea</taxon>
        <taxon>Diprionidae</taxon>
        <taxon>Diprioninae</taxon>
        <taxon>Neodiprion</taxon>
    </lineage>
</organism>
<dbReference type="AlphaFoldDB" id="A0A6J0BDQ8"/>
<dbReference type="RefSeq" id="XP_015513010.1">
    <property type="nucleotide sequence ID" value="XM_015657524.2"/>
</dbReference>
<keyword evidence="2" id="KW-0560">Oxidoreductase</keyword>
<evidence type="ECO:0000256" key="3">
    <source>
        <dbReference type="RuleBase" id="RU000363"/>
    </source>
</evidence>
<dbReference type="OrthoDB" id="1933717at2759"/>
<dbReference type="Pfam" id="PF00106">
    <property type="entry name" value="adh_short"/>
    <property type="match status" value="1"/>
</dbReference>
<name>A0A6J0BDQ8_NEOLC</name>
<dbReference type="FunFam" id="3.40.50.720:FF:000047">
    <property type="entry name" value="NADP-dependent L-serine/L-allo-threonine dehydrogenase"/>
    <property type="match status" value="1"/>
</dbReference>
<protein>
    <submittedName>
        <fullName evidence="5">Farnesol dehydrogenase</fullName>
    </submittedName>
</protein>
<proteinExistence type="inferred from homology"/>
<dbReference type="PRINTS" id="PR00081">
    <property type="entry name" value="GDHRDH"/>
</dbReference>
<dbReference type="PANTHER" id="PTHR43115:SF4">
    <property type="entry name" value="DEHYDROGENASE_REDUCTASE SDR FAMILY MEMBER 11"/>
    <property type="match status" value="1"/>
</dbReference>
<dbReference type="PRINTS" id="PR00080">
    <property type="entry name" value="SDRFAMILY"/>
</dbReference>
<sequence>MDRWAGKVAVVTGASSGIGAAIVEGLVEAGVQVVGLARRLEKLQALAASLEGTPGKLYPRKCDVQKEEELLDAFKWVKAELGGVDILVNNAGVSKYKKLIEEDVHSLRNILEVNVLAMAISIREAVASMKSRNVEGYIININSILGHASSPRTNYPTSIYAPSKYAVTALTETVRKELAADPTNKIKITSISPGLVKTDIMQASGVPNADKYFEAAAHLEPKNIADAMLYVLGTRSIVQVTELTICPAAKHLSTKSG</sequence>
<dbReference type="InterPro" id="IPR036291">
    <property type="entry name" value="NAD(P)-bd_dom_sf"/>
</dbReference>
<dbReference type="InterPro" id="IPR002347">
    <property type="entry name" value="SDR_fam"/>
</dbReference>
<dbReference type="FunCoup" id="A0A6J0BDQ8">
    <property type="interactions" value="190"/>
</dbReference>
<gene>
    <name evidence="5" type="primary">LOC107219327</name>
</gene>